<reference evidence="1" key="1">
    <citation type="submission" date="2014-07" db="EMBL/GenBank/DDBJ databases">
        <authorList>
            <person name="Martin A.A"/>
            <person name="De Silva N."/>
        </authorList>
    </citation>
    <scope>NUCLEOTIDE SEQUENCE</scope>
</reference>
<keyword evidence="1" id="KW-1185">Reference proteome</keyword>
<evidence type="ECO:0000313" key="1">
    <source>
        <dbReference type="Proteomes" id="UP000035680"/>
    </source>
</evidence>
<reference evidence="2" key="2">
    <citation type="submission" date="2015-08" db="UniProtKB">
        <authorList>
            <consortium name="WormBaseParasite"/>
        </authorList>
    </citation>
    <scope>IDENTIFICATION</scope>
</reference>
<organism evidence="1 2">
    <name type="scientific">Strongyloides venezuelensis</name>
    <name type="common">Threadworm</name>
    <dbReference type="NCBI Taxonomy" id="75913"/>
    <lineage>
        <taxon>Eukaryota</taxon>
        <taxon>Metazoa</taxon>
        <taxon>Ecdysozoa</taxon>
        <taxon>Nematoda</taxon>
        <taxon>Chromadorea</taxon>
        <taxon>Rhabditida</taxon>
        <taxon>Tylenchina</taxon>
        <taxon>Panagrolaimomorpha</taxon>
        <taxon>Strongyloidoidea</taxon>
        <taxon>Strongyloididae</taxon>
        <taxon>Strongyloides</taxon>
    </lineage>
</organism>
<accession>A0A0K0FEX7</accession>
<dbReference type="Proteomes" id="UP000035680">
    <property type="component" value="Unassembled WGS sequence"/>
</dbReference>
<protein>
    <submittedName>
        <fullName evidence="2">Uncharacterized protein</fullName>
    </submittedName>
</protein>
<dbReference type="WBParaSite" id="SVE_0741600.1">
    <property type="protein sequence ID" value="SVE_0741600.1"/>
    <property type="gene ID" value="SVE_0741600"/>
</dbReference>
<name>A0A0K0FEX7_STRVS</name>
<evidence type="ECO:0000313" key="2">
    <source>
        <dbReference type="WBParaSite" id="SVE_0741600.1"/>
    </source>
</evidence>
<dbReference type="AlphaFoldDB" id="A0A0K0FEX7"/>
<sequence>MPNFVQKDLFSRNSIIQDFSVFSINEDNENKYFRKRQADGKEEQNEQKIPTKIKNKKKLKLKYLQLKSLFLGERPLSLKRLLRKRTTRMTVTKKTATGRS</sequence>
<proteinExistence type="predicted"/>